<evidence type="ECO:0000313" key="4">
    <source>
        <dbReference type="EMBL" id="KAI3404846.2"/>
    </source>
</evidence>
<dbReference type="GO" id="GO:0005634">
    <property type="term" value="C:nucleus"/>
    <property type="evidence" value="ECO:0007669"/>
    <property type="project" value="TreeGrafter"/>
</dbReference>
<dbReference type="AlphaFoldDB" id="A0AAI9SXD0"/>
<keyword evidence="5" id="KW-1185">Reference proteome</keyword>
<sequence>MKNTNQMWRLDLLEAKFESLPPRFAHTKKLIFATKRNTKLSKKLPETKEAASAEIFELKSQLFENKYHSGYKKLYRAIKKVTAHKTTVPKIFSDEEVLKQLITSRLVKSIGSSILVSKDLKTNPPKYIKSIIREIIIDKSNPNNPSQFFIANCRDSKEVNNFCSNLWNSKQIKPILNDIEWSFKMVRGNLSKNDIEERDLQTRKNLNGPRSEEEREHEQEGSDSDEGDSFDKYAEYDHLVLGSDQEDEEDDVLQSDVNYNEVTDEEPSEDESLEVDDEESDSETSSIDEPPKKKGKAEISNETVYNLPELASGYYSGGSDDEDEEDVDNDKVVRELTQPRKNRRGQRARQKIWAKKYGKEAKHILKHHERIKSEREIRQKEFEERERKRELKAKMLEEKQKPTGANTEPLGERKSTVTRTVHVEEKQIHPSWEAKKQAEAKMKNTKFQGKKITFE</sequence>
<dbReference type="RefSeq" id="XP_049180591.1">
    <property type="nucleotide sequence ID" value="XM_049323583.1"/>
</dbReference>
<evidence type="ECO:0000256" key="2">
    <source>
        <dbReference type="SAM" id="MobiDB-lite"/>
    </source>
</evidence>
<feature type="compositionally biased region" description="Basic residues" evidence="2">
    <location>
        <begin position="340"/>
        <end position="351"/>
    </location>
</feature>
<protein>
    <submittedName>
        <fullName evidence="4">BUD22</fullName>
    </submittedName>
</protein>
<dbReference type="Proteomes" id="UP001202479">
    <property type="component" value="Unassembled WGS sequence"/>
</dbReference>
<proteinExistence type="predicted"/>
<dbReference type="EMBL" id="JAHUZD010000074">
    <property type="protein sequence ID" value="KAI3404846.2"/>
    <property type="molecule type" value="Genomic_DNA"/>
</dbReference>
<dbReference type="PANTHER" id="PTHR23325:SF1">
    <property type="entry name" value="SERUM RESPONSE FACTOR-BINDING PROTEIN 1"/>
    <property type="match status" value="1"/>
</dbReference>
<feature type="domain" description="Bud22" evidence="3">
    <location>
        <begin position="71"/>
        <end position="454"/>
    </location>
</feature>
<dbReference type="InterPro" id="IPR037393">
    <property type="entry name" value="Bud22/SRFB1"/>
</dbReference>
<feature type="compositionally biased region" description="Acidic residues" evidence="2">
    <location>
        <begin position="262"/>
        <end position="282"/>
    </location>
</feature>
<dbReference type="GO" id="GO:0030686">
    <property type="term" value="C:90S preribosome"/>
    <property type="evidence" value="ECO:0007669"/>
    <property type="project" value="TreeGrafter"/>
</dbReference>
<evidence type="ECO:0000256" key="1">
    <source>
        <dbReference type="ARBA" id="ARBA00023054"/>
    </source>
</evidence>
<gene>
    <name evidence="4" type="ORF">KGF56_002363</name>
</gene>
<evidence type="ECO:0000313" key="5">
    <source>
        <dbReference type="Proteomes" id="UP001202479"/>
    </source>
</evidence>
<accession>A0AAI9SXD0</accession>
<feature type="compositionally biased region" description="Basic and acidic residues" evidence="2">
    <location>
        <begin position="210"/>
        <end position="220"/>
    </location>
</feature>
<feature type="compositionally biased region" description="Acidic residues" evidence="2">
    <location>
        <begin position="319"/>
        <end position="328"/>
    </location>
</feature>
<comment type="caution">
    <text evidence="4">The sequence shown here is derived from an EMBL/GenBank/DDBJ whole genome shotgun (WGS) entry which is preliminary data.</text>
</comment>
<keyword evidence="1" id="KW-0175">Coiled coil</keyword>
<feature type="compositionally biased region" description="Basic and acidic residues" evidence="2">
    <location>
        <begin position="329"/>
        <end position="338"/>
    </location>
</feature>
<dbReference type="PANTHER" id="PTHR23325">
    <property type="entry name" value="SERUM RESPONSE FACTOR-BINDING"/>
    <property type="match status" value="1"/>
</dbReference>
<dbReference type="InterPro" id="IPR015158">
    <property type="entry name" value="Bud22_dom"/>
</dbReference>
<feature type="region of interest" description="Disordered" evidence="2">
    <location>
        <begin position="259"/>
        <end position="351"/>
    </location>
</feature>
<feature type="region of interest" description="Disordered" evidence="2">
    <location>
        <begin position="393"/>
        <end position="455"/>
    </location>
</feature>
<dbReference type="Pfam" id="PF09073">
    <property type="entry name" value="BUD22"/>
    <property type="match status" value="1"/>
</dbReference>
<dbReference type="GO" id="GO:0030490">
    <property type="term" value="P:maturation of SSU-rRNA"/>
    <property type="evidence" value="ECO:0007669"/>
    <property type="project" value="TreeGrafter"/>
</dbReference>
<organism evidence="4 5">
    <name type="scientific">Candida oxycetoniae</name>
    <dbReference type="NCBI Taxonomy" id="497107"/>
    <lineage>
        <taxon>Eukaryota</taxon>
        <taxon>Fungi</taxon>
        <taxon>Dikarya</taxon>
        <taxon>Ascomycota</taxon>
        <taxon>Saccharomycotina</taxon>
        <taxon>Pichiomycetes</taxon>
        <taxon>Debaryomycetaceae</taxon>
        <taxon>Candida/Lodderomyces clade</taxon>
        <taxon>Candida</taxon>
    </lineage>
</organism>
<feature type="compositionally biased region" description="Basic and acidic residues" evidence="2">
    <location>
        <begin position="410"/>
        <end position="442"/>
    </location>
</feature>
<feature type="region of interest" description="Disordered" evidence="2">
    <location>
        <begin position="197"/>
        <end position="230"/>
    </location>
</feature>
<dbReference type="GeneID" id="73379980"/>
<evidence type="ECO:0000259" key="3">
    <source>
        <dbReference type="Pfam" id="PF09073"/>
    </source>
</evidence>
<reference evidence="4" key="1">
    <citation type="journal article" date="2022" name="DNA Res.">
        <title>Genome analysis of five recently described species of the CUG-Ser clade uncovers Candida theae as a new hybrid lineage with pathogenic potential in the Candida parapsilosis species complex.</title>
        <authorList>
            <person name="Mixao V."/>
            <person name="Del Olmo V."/>
            <person name="Hegedusova E."/>
            <person name="Saus E."/>
            <person name="Pryszcz L."/>
            <person name="Cillingova A."/>
            <person name="Nosek J."/>
            <person name="Gabaldon T."/>
        </authorList>
    </citation>
    <scope>NUCLEOTIDE SEQUENCE</scope>
    <source>
        <strain evidence="4">CBS 10844</strain>
    </source>
</reference>
<name>A0AAI9SXD0_9ASCO</name>
<feature type="compositionally biased region" description="Basic and acidic residues" evidence="2">
    <location>
        <begin position="289"/>
        <end position="299"/>
    </location>
</feature>